<dbReference type="InterPro" id="IPR015943">
    <property type="entry name" value="WD40/YVTN_repeat-like_dom_sf"/>
</dbReference>
<gene>
    <name evidence="1" type="ORF">BTMF_LOCUS7772</name>
</gene>
<dbReference type="AlphaFoldDB" id="A0A0R3QPT6"/>
<protein>
    <submittedName>
        <fullName evidence="3">WD_REPEATS_REGION domain-containing protein</fullName>
    </submittedName>
</protein>
<dbReference type="Proteomes" id="UP000280834">
    <property type="component" value="Unassembled WGS sequence"/>
</dbReference>
<keyword evidence="2" id="KW-1185">Reference proteome</keyword>
<evidence type="ECO:0000313" key="3">
    <source>
        <dbReference type="WBParaSite" id="BTMF_0000972101-mRNA-1"/>
    </source>
</evidence>
<organism evidence="3">
    <name type="scientific">Brugia timori</name>
    <dbReference type="NCBI Taxonomy" id="42155"/>
    <lineage>
        <taxon>Eukaryota</taxon>
        <taxon>Metazoa</taxon>
        <taxon>Ecdysozoa</taxon>
        <taxon>Nematoda</taxon>
        <taxon>Chromadorea</taxon>
        <taxon>Rhabditida</taxon>
        <taxon>Spirurina</taxon>
        <taxon>Spiruromorpha</taxon>
        <taxon>Filarioidea</taxon>
        <taxon>Onchocercidae</taxon>
        <taxon>Brugia</taxon>
    </lineage>
</organism>
<dbReference type="PANTHER" id="PTHR20995">
    <property type="entry name" value="F-BOX/WD REPEAT-CONTAINING PROTEIN 5"/>
    <property type="match status" value="1"/>
</dbReference>
<accession>A0A0R3QPT6</accession>
<reference evidence="1 2" key="2">
    <citation type="submission" date="2018-11" db="EMBL/GenBank/DDBJ databases">
        <authorList>
            <consortium name="Pathogen Informatics"/>
        </authorList>
    </citation>
    <scope>NUCLEOTIDE SEQUENCE [LARGE SCALE GENOMIC DNA]</scope>
</reference>
<dbReference type="PANTHER" id="PTHR20995:SF17">
    <property type="entry name" value="F-BOX_WD REPEAT-CONTAINING PROTEIN 5"/>
    <property type="match status" value="1"/>
</dbReference>
<sequence>MIKLSRFVPSRLRGVVVLAEEAAIEHKTLTSKANELVSEELSDSERRNEMKKRIEEISSAWGTECSNCKNWHLVDQDDNVNGLPITYTACCPCFCHENDHRLLIYATGDNEFSPPHCVAFKIVDGNMKLSFFIFNLWLPTSTKALHFVDEAVVCIENSKFRFIVLNKKDFLALHPGGFMAATGRRHQQQEFEEAQLSAIMSMVDFPDHIIDMKAYIMGMTLSLDQKYLYVNVTHDNYGGSSQFAYLAEICVVNLSTMIIEKSYIGHFATCIERFGCSVGGHYVASASVDGGRIWSREYHCVIGELPHAGGAAAVALNPVDGTMAVSVGKTDGKIKIWRSKKFLHRYTVPNDFM</sequence>
<dbReference type="GO" id="GO:0016567">
    <property type="term" value="P:protein ubiquitination"/>
    <property type="evidence" value="ECO:0007669"/>
    <property type="project" value="InterPro"/>
</dbReference>
<reference evidence="3" key="1">
    <citation type="submission" date="2017-02" db="UniProtKB">
        <authorList>
            <consortium name="WormBaseParasite"/>
        </authorList>
    </citation>
    <scope>IDENTIFICATION</scope>
</reference>
<proteinExistence type="predicted"/>
<dbReference type="Gene3D" id="2.130.10.10">
    <property type="entry name" value="YVTN repeat-like/Quinoprotein amine dehydrogenase"/>
    <property type="match status" value="1"/>
</dbReference>
<dbReference type="InterPro" id="IPR042508">
    <property type="entry name" value="FBXW5"/>
</dbReference>
<dbReference type="EMBL" id="UZAG01016084">
    <property type="protein sequence ID" value="VDO25781.1"/>
    <property type="molecule type" value="Genomic_DNA"/>
</dbReference>
<dbReference type="GO" id="GO:0080008">
    <property type="term" value="C:Cul4-RING E3 ubiquitin ligase complex"/>
    <property type="evidence" value="ECO:0007669"/>
    <property type="project" value="InterPro"/>
</dbReference>
<dbReference type="STRING" id="42155.A0A0R3QPT6"/>
<name>A0A0R3QPT6_9BILA</name>
<dbReference type="SUPFAM" id="SSF50998">
    <property type="entry name" value="Quinoprotein alcohol dehydrogenase-like"/>
    <property type="match status" value="1"/>
</dbReference>
<evidence type="ECO:0000313" key="1">
    <source>
        <dbReference type="EMBL" id="VDO25781.1"/>
    </source>
</evidence>
<dbReference type="WBParaSite" id="BTMF_0000972101-mRNA-1">
    <property type="protein sequence ID" value="BTMF_0000972101-mRNA-1"/>
    <property type="gene ID" value="BTMF_0000972101"/>
</dbReference>
<evidence type="ECO:0000313" key="2">
    <source>
        <dbReference type="Proteomes" id="UP000280834"/>
    </source>
</evidence>
<dbReference type="GO" id="GO:0019005">
    <property type="term" value="C:SCF ubiquitin ligase complex"/>
    <property type="evidence" value="ECO:0007669"/>
    <property type="project" value="InterPro"/>
</dbReference>
<dbReference type="InterPro" id="IPR011047">
    <property type="entry name" value="Quinoprotein_ADH-like_sf"/>
</dbReference>